<organism evidence="2 3">
    <name type="scientific">Aciditerrimonas ferrireducens</name>
    <dbReference type="NCBI Taxonomy" id="667306"/>
    <lineage>
        <taxon>Bacteria</taxon>
        <taxon>Bacillati</taxon>
        <taxon>Actinomycetota</taxon>
        <taxon>Acidimicrobiia</taxon>
        <taxon>Acidimicrobiales</taxon>
        <taxon>Acidimicrobiaceae</taxon>
        <taxon>Aciditerrimonas</taxon>
    </lineage>
</organism>
<sequence length="163" mass="17266">MTRTWLYDFALCLHLIGAFSLVSGTVLAGVSFEMARHRARSAEVAVLLGLARIGAVLVIGGIVFVGSFGLWLVDLGHWGYATPWVDAAIGLLLLVVVAGALGGQPPKRARRLASDLAQDDRPIDDEVHSLLNDRGARLLNYGAAAALVAIIVLMVVKPGSPHH</sequence>
<dbReference type="Proteomes" id="UP001589788">
    <property type="component" value="Unassembled WGS sequence"/>
</dbReference>
<keyword evidence="1" id="KW-0812">Transmembrane</keyword>
<evidence type="ECO:0000256" key="1">
    <source>
        <dbReference type="SAM" id="Phobius"/>
    </source>
</evidence>
<name>A0ABV6BZH2_9ACTN</name>
<dbReference type="Pfam" id="PF10027">
    <property type="entry name" value="DUF2269"/>
    <property type="match status" value="1"/>
</dbReference>
<dbReference type="EMBL" id="JBHLYQ010000006">
    <property type="protein sequence ID" value="MFC0080827.1"/>
    <property type="molecule type" value="Genomic_DNA"/>
</dbReference>
<feature type="transmembrane region" description="Helical" evidence="1">
    <location>
        <begin position="44"/>
        <end position="72"/>
    </location>
</feature>
<feature type="transmembrane region" description="Helical" evidence="1">
    <location>
        <begin position="84"/>
        <end position="102"/>
    </location>
</feature>
<keyword evidence="1" id="KW-1133">Transmembrane helix</keyword>
<dbReference type="RefSeq" id="WP_377787432.1">
    <property type="nucleotide sequence ID" value="NZ_JBHLYQ010000006.1"/>
</dbReference>
<proteinExistence type="predicted"/>
<evidence type="ECO:0000313" key="3">
    <source>
        <dbReference type="Proteomes" id="UP001589788"/>
    </source>
</evidence>
<comment type="caution">
    <text evidence="2">The sequence shown here is derived from an EMBL/GenBank/DDBJ whole genome shotgun (WGS) entry which is preliminary data.</text>
</comment>
<protein>
    <submittedName>
        <fullName evidence="2">DUF2269 family protein</fullName>
    </submittedName>
</protein>
<accession>A0ABV6BZH2</accession>
<feature type="transmembrane region" description="Helical" evidence="1">
    <location>
        <begin position="138"/>
        <end position="156"/>
    </location>
</feature>
<gene>
    <name evidence="2" type="ORF">ACFFRE_01475</name>
</gene>
<reference evidence="2 3" key="1">
    <citation type="submission" date="2024-09" db="EMBL/GenBank/DDBJ databases">
        <authorList>
            <person name="Sun Q."/>
            <person name="Mori K."/>
        </authorList>
    </citation>
    <scope>NUCLEOTIDE SEQUENCE [LARGE SCALE GENOMIC DNA]</scope>
    <source>
        <strain evidence="2 3">JCM 15389</strain>
    </source>
</reference>
<evidence type="ECO:0000313" key="2">
    <source>
        <dbReference type="EMBL" id="MFC0080827.1"/>
    </source>
</evidence>
<feature type="transmembrane region" description="Helical" evidence="1">
    <location>
        <begin position="6"/>
        <end position="32"/>
    </location>
</feature>
<keyword evidence="1" id="KW-0472">Membrane</keyword>
<dbReference type="InterPro" id="IPR018729">
    <property type="entry name" value="DUF2269_transmembrane"/>
</dbReference>
<keyword evidence="3" id="KW-1185">Reference proteome</keyword>